<dbReference type="EMBL" id="CP042467">
    <property type="protein sequence ID" value="QED26141.1"/>
    <property type="molecule type" value="Genomic_DNA"/>
</dbReference>
<evidence type="ECO:0000256" key="6">
    <source>
        <dbReference type="ARBA" id="ARBA00022989"/>
    </source>
</evidence>
<keyword evidence="5 10" id="KW-0812">Transmembrane</keyword>
<accession>A0A5B8XLX7</accession>
<evidence type="ECO:0000256" key="5">
    <source>
        <dbReference type="ARBA" id="ARBA00022692"/>
    </source>
</evidence>
<evidence type="ECO:0000313" key="12">
    <source>
        <dbReference type="Proteomes" id="UP000321595"/>
    </source>
</evidence>
<dbReference type="KEGG" id="bbae:FRD01_02470"/>
<dbReference type="Pfam" id="PF01554">
    <property type="entry name" value="MatE"/>
    <property type="match status" value="2"/>
</dbReference>
<evidence type="ECO:0000256" key="10">
    <source>
        <dbReference type="SAM" id="Phobius"/>
    </source>
</evidence>
<keyword evidence="2" id="KW-0813">Transport</keyword>
<keyword evidence="12" id="KW-1185">Reference proteome</keyword>
<feature type="transmembrane region" description="Helical" evidence="10">
    <location>
        <begin position="335"/>
        <end position="357"/>
    </location>
</feature>
<evidence type="ECO:0000256" key="8">
    <source>
        <dbReference type="ARBA" id="ARBA00023136"/>
    </source>
</evidence>
<evidence type="ECO:0000256" key="4">
    <source>
        <dbReference type="ARBA" id="ARBA00022475"/>
    </source>
</evidence>
<evidence type="ECO:0000256" key="2">
    <source>
        <dbReference type="ARBA" id="ARBA00022448"/>
    </source>
</evidence>
<evidence type="ECO:0000313" key="11">
    <source>
        <dbReference type="EMBL" id="QED26141.1"/>
    </source>
</evidence>
<dbReference type="GO" id="GO:0005886">
    <property type="term" value="C:plasma membrane"/>
    <property type="evidence" value="ECO:0007669"/>
    <property type="project" value="UniProtKB-SubCell"/>
</dbReference>
<dbReference type="InterPro" id="IPR050222">
    <property type="entry name" value="MATE_MdtK"/>
</dbReference>
<reference evidence="11 12" key="1">
    <citation type="submission" date="2019-08" db="EMBL/GenBank/DDBJ databases">
        <authorList>
            <person name="Liang Q."/>
        </authorList>
    </citation>
    <scope>NUCLEOTIDE SEQUENCE [LARGE SCALE GENOMIC DNA]</scope>
    <source>
        <strain evidence="11 12">V1718</strain>
    </source>
</reference>
<dbReference type="GO" id="GO:0015297">
    <property type="term" value="F:antiporter activity"/>
    <property type="evidence" value="ECO:0007669"/>
    <property type="project" value="UniProtKB-KW"/>
</dbReference>
<sequence>MRQRALLEPPLKVNAIDTTTGPLVTKSLQLAWPAVLQAILINFYAFNDYLFVGMTDDHAATAALSSCFAILIIQYTLTRIIPTGGTTLIAHYTGAKDLDRVARVFRSSMSASLLWGFVVAGVSLAGLDWIVAVNNASPEVSARIADYLWVLLASTPAFALMVVVDGTFRARGNMKVPLTLEVASLVLNTFLNWVLVLGNLGAPAMGIEGAAIATAISRLLPGIVGLLLMLRGHLGFEVLTNARALAWIPELDLVRRMVRIGFFESMSSALYGVVYIVLNRMAGELGSAAQGGLGAGLRGIEWLGFAFADGFLTASVTVVGQNLGAGKPKRAWHGAWLNAALSALTCQLVGVAFLLFPQELSALVTSDPETLRYATEYVYIIGWVMWAVGFEMAFYGVFTGWGRTEITLLVSGLTNILRIPLAVLLLFGASSFVSGMQWSIFGVGSAPEVVGEFSALAWVIGSTAVLKALIYIVYMARRRSL</sequence>
<dbReference type="InterPro" id="IPR002528">
    <property type="entry name" value="MATE_fam"/>
</dbReference>
<keyword evidence="6 10" id="KW-1133">Transmembrane helix</keyword>
<feature type="transmembrane region" description="Helical" evidence="10">
    <location>
        <begin position="210"/>
        <end position="230"/>
    </location>
</feature>
<feature type="transmembrane region" description="Helical" evidence="10">
    <location>
        <begin position="113"/>
        <end position="132"/>
    </location>
</feature>
<evidence type="ECO:0000256" key="1">
    <source>
        <dbReference type="ARBA" id="ARBA00004651"/>
    </source>
</evidence>
<feature type="transmembrane region" description="Helical" evidence="10">
    <location>
        <begin position="144"/>
        <end position="164"/>
    </location>
</feature>
<dbReference type="GO" id="GO:0006811">
    <property type="term" value="P:monoatomic ion transport"/>
    <property type="evidence" value="ECO:0007669"/>
    <property type="project" value="UniProtKB-KW"/>
</dbReference>
<dbReference type="GO" id="GO:0042910">
    <property type="term" value="F:xenobiotic transmembrane transporter activity"/>
    <property type="evidence" value="ECO:0007669"/>
    <property type="project" value="InterPro"/>
</dbReference>
<feature type="transmembrane region" description="Helical" evidence="10">
    <location>
        <begin position="302"/>
        <end position="323"/>
    </location>
</feature>
<dbReference type="PANTHER" id="PTHR43298:SF2">
    <property type="entry name" value="FMN_FAD EXPORTER YEEO-RELATED"/>
    <property type="match status" value="1"/>
</dbReference>
<keyword evidence="8 10" id="KW-0472">Membrane</keyword>
<dbReference type="Proteomes" id="UP000321595">
    <property type="component" value="Chromosome"/>
</dbReference>
<evidence type="ECO:0000256" key="7">
    <source>
        <dbReference type="ARBA" id="ARBA00023065"/>
    </source>
</evidence>
<feature type="transmembrane region" description="Helical" evidence="10">
    <location>
        <begin position="176"/>
        <end position="198"/>
    </location>
</feature>
<feature type="transmembrane region" description="Helical" evidence="10">
    <location>
        <begin position="30"/>
        <end position="46"/>
    </location>
</feature>
<feature type="transmembrane region" description="Helical" evidence="10">
    <location>
        <begin position="419"/>
        <end position="441"/>
    </location>
</feature>
<name>A0A5B8XLX7_9DELT</name>
<feature type="transmembrane region" description="Helical" evidence="10">
    <location>
        <begin position="260"/>
        <end position="282"/>
    </location>
</feature>
<dbReference type="PANTHER" id="PTHR43298">
    <property type="entry name" value="MULTIDRUG RESISTANCE PROTEIN NORM-RELATED"/>
    <property type="match status" value="1"/>
</dbReference>
<keyword evidence="4" id="KW-1003">Cell membrane</keyword>
<gene>
    <name evidence="11" type="ORF">FRD01_02470</name>
</gene>
<keyword evidence="7" id="KW-0406">Ion transport</keyword>
<dbReference type="AlphaFoldDB" id="A0A5B8XLX7"/>
<evidence type="ECO:0000256" key="3">
    <source>
        <dbReference type="ARBA" id="ARBA00022449"/>
    </source>
</evidence>
<comment type="subcellular location">
    <subcellularLocation>
        <location evidence="1">Cell membrane</location>
        <topology evidence="1">Multi-pass membrane protein</topology>
    </subcellularLocation>
</comment>
<protein>
    <recommendedName>
        <fullName evidence="9">Multidrug-efflux transporter</fullName>
    </recommendedName>
</protein>
<dbReference type="PIRSF" id="PIRSF006603">
    <property type="entry name" value="DinF"/>
    <property type="match status" value="1"/>
</dbReference>
<feature type="transmembrane region" description="Helical" evidence="10">
    <location>
        <begin position="377"/>
        <end position="398"/>
    </location>
</feature>
<proteinExistence type="predicted"/>
<keyword evidence="3" id="KW-0050">Antiport</keyword>
<organism evidence="11 12">
    <name type="scientific">Microvenator marinus</name>
    <dbReference type="NCBI Taxonomy" id="2600177"/>
    <lineage>
        <taxon>Bacteria</taxon>
        <taxon>Deltaproteobacteria</taxon>
        <taxon>Bradymonadales</taxon>
        <taxon>Microvenatoraceae</taxon>
        <taxon>Microvenator</taxon>
    </lineage>
</organism>
<feature type="transmembrane region" description="Helical" evidence="10">
    <location>
        <begin position="453"/>
        <end position="474"/>
    </location>
</feature>
<dbReference type="OrthoDB" id="9805232at2"/>
<evidence type="ECO:0000256" key="9">
    <source>
        <dbReference type="ARBA" id="ARBA00031636"/>
    </source>
</evidence>
<dbReference type="NCBIfam" id="TIGR00797">
    <property type="entry name" value="matE"/>
    <property type="match status" value="1"/>
</dbReference>
<dbReference type="InterPro" id="IPR048279">
    <property type="entry name" value="MdtK-like"/>
</dbReference>